<dbReference type="HOGENOM" id="CLU_874439_0_0_1"/>
<gene>
    <name evidence="2" type="ORF">EDEG_00830</name>
</gene>
<dbReference type="Pfam" id="PF00566">
    <property type="entry name" value="RabGAP-TBC"/>
    <property type="match status" value="1"/>
</dbReference>
<proteinExistence type="predicted"/>
<accession>J9DC56</accession>
<dbReference type="InParanoid" id="J9DC56"/>
<dbReference type="STRING" id="1003232.J9DC56"/>
<dbReference type="Proteomes" id="UP000003163">
    <property type="component" value="Unassembled WGS sequence"/>
</dbReference>
<dbReference type="VEuPathDB" id="MicrosporidiaDB:EDEG_00830"/>
<evidence type="ECO:0000313" key="3">
    <source>
        <dbReference type="Proteomes" id="UP000003163"/>
    </source>
</evidence>
<reference evidence="3" key="2">
    <citation type="submission" date="2015-07" db="EMBL/GenBank/DDBJ databases">
        <title>Contrasting host-pathogen interactions and genome evolution in two generalist and specialist microsporidian pathogens of mosquitoes.</title>
        <authorList>
            <consortium name="The Broad Institute Genomics Platform"/>
            <consortium name="The Broad Institute Genome Sequencing Center for Infectious Disease"/>
            <person name="Cuomo C.A."/>
            <person name="Sanscrainte N.D."/>
            <person name="Goldberg J.M."/>
            <person name="Heiman D."/>
            <person name="Young S."/>
            <person name="Zeng Q."/>
            <person name="Becnel J.J."/>
            <person name="Birren B.W."/>
        </authorList>
    </citation>
    <scope>NUCLEOTIDE SEQUENCE [LARGE SCALE GENOMIC DNA]</scope>
    <source>
        <strain evidence="3">USNM 41457</strain>
    </source>
</reference>
<organism evidence="2 3">
    <name type="scientific">Edhazardia aedis (strain USNM 41457)</name>
    <name type="common">Microsporidian parasite</name>
    <dbReference type="NCBI Taxonomy" id="1003232"/>
    <lineage>
        <taxon>Eukaryota</taxon>
        <taxon>Fungi</taxon>
        <taxon>Fungi incertae sedis</taxon>
        <taxon>Microsporidia</taxon>
        <taxon>Edhazardia</taxon>
    </lineage>
</organism>
<dbReference type="PANTHER" id="PTHR47219">
    <property type="entry name" value="RAB GTPASE-ACTIVATING PROTEIN 1-LIKE"/>
    <property type="match status" value="1"/>
</dbReference>
<dbReference type="AlphaFoldDB" id="J9DC56"/>
<dbReference type="SUPFAM" id="SSF47923">
    <property type="entry name" value="Ypt/Rab-GAP domain of gyp1p"/>
    <property type="match status" value="2"/>
</dbReference>
<feature type="domain" description="Rab-GAP TBC" evidence="1">
    <location>
        <begin position="57"/>
        <end position="236"/>
    </location>
</feature>
<protein>
    <recommendedName>
        <fullName evidence="1">Rab-GAP TBC domain-containing protein</fullName>
    </recommendedName>
</protein>
<name>J9DC56_EDHAE</name>
<dbReference type="InterPro" id="IPR035969">
    <property type="entry name" value="Rab-GAP_TBC_sf"/>
</dbReference>
<dbReference type="GO" id="GO:0031267">
    <property type="term" value="F:small GTPase binding"/>
    <property type="evidence" value="ECO:0007669"/>
    <property type="project" value="TreeGrafter"/>
</dbReference>
<dbReference type="Gene3D" id="1.10.472.80">
    <property type="entry name" value="Ypt/Rab-GAP domain of gyp1p, domain 3"/>
    <property type="match status" value="1"/>
</dbReference>
<dbReference type="SMART" id="SM00164">
    <property type="entry name" value="TBC"/>
    <property type="match status" value="1"/>
</dbReference>
<dbReference type="EMBL" id="AFBI03000010">
    <property type="protein sequence ID" value="EJW05049.1"/>
    <property type="molecule type" value="Genomic_DNA"/>
</dbReference>
<reference evidence="2 3" key="1">
    <citation type="submission" date="2011-08" db="EMBL/GenBank/DDBJ databases">
        <authorList>
            <person name="Liu Z.J."/>
            <person name="Shi F.L."/>
            <person name="Lu J.Q."/>
            <person name="Li M."/>
            <person name="Wang Z.L."/>
        </authorList>
    </citation>
    <scope>NUCLEOTIDE SEQUENCE [LARGE SCALE GENOMIC DNA]</scope>
    <source>
        <strain evidence="2 3">USNM 41457</strain>
    </source>
</reference>
<dbReference type="InterPro" id="IPR050302">
    <property type="entry name" value="Rab_GAP_TBC_domain"/>
</dbReference>
<dbReference type="InterPro" id="IPR000195">
    <property type="entry name" value="Rab-GAP-TBC_dom"/>
</dbReference>
<dbReference type="PROSITE" id="PS50086">
    <property type="entry name" value="TBC_RABGAP"/>
    <property type="match status" value="1"/>
</dbReference>
<evidence type="ECO:0000259" key="1">
    <source>
        <dbReference type="PROSITE" id="PS50086"/>
    </source>
</evidence>
<sequence length="318" mass="37852">MFFDKGGVCVENSCDGNDFLAESIEISSRIETLNPNINLLVKVCQGTNIDLDNVSIQIFKGVVSKYWKKKFVYEFERLDFFDPSTIEKVDEESRKLIENDSARSFIKTNFENRDANKILEKLLLKFTACGNKYVQSLNLIGAILLMFMSSDDVFNLLMAISKTNLKNLINGTMEFKIEQIILRNLFHNFFPEIFRKHNERNIDISFVIMSWFMPFFINKLNFYQSLAVIHYTFQYGKFFLFKFLFQIIKHNYMYLNHCIDSNDMMIYFHNFFKSLKNEKRLFEEILKETLNQGEFTFENYYFVLKEAVFEFIRNQSSK</sequence>
<dbReference type="OrthoDB" id="294251at2759"/>
<evidence type="ECO:0000313" key="2">
    <source>
        <dbReference type="EMBL" id="EJW05049.1"/>
    </source>
</evidence>
<dbReference type="PANTHER" id="PTHR47219:SF20">
    <property type="entry name" value="TBC1 DOMAIN FAMILY MEMBER 2B"/>
    <property type="match status" value="1"/>
</dbReference>
<dbReference type="Gene3D" id="1.10.8.270">
    <property type="entry name" value="putative rabgap domain of human tbc1 domain family member 14 like domains"/>
    <property type="match status" value="1"/>
</dbReference>
<comment type="caution">
    <text evidence="2">The sequence shown here is derived from an EMBL/GenBank/DDBJ whole genome shotgun (WGS) entry which is preliminary data.</text>
</comment>
<dbReference type="GO" id="GO:0005096">
    <property type="term" value="F:GTPase activator activity"/>
    <property type="evidence" value="ECO:0007669"/>
    <property type="project" value="TreeGrafter"/>
</dbReference>
<keyword evidence="3" id="KW-1185">Reference proteome</keyword>